<protein>
    <recommendedName>
        <fullName evidence="4">Chorion class high-cysteine HCB protein 13</fullName>
    </recommendedName>
</protein>
<dbReference type="Proteomes" id="UP000776252">
    <property type="component" value="Unassembled WGS sequence"/>
</dbReference>
<sequence length="136" mass="13661">MDMNDLLSGLADSQKNGSNKSCNCNNDGGGCNNGGGLGGGSGIWIIVLLLLFCSQGQGQDNGTVCGCEPKHCKELCRCGGSSNNGLFGLGGLGSGCGGGSGIWIIVLILLLVCSGNGRNNKGCTNNIINLDSCDED</sequence>
<gene>
    <name evidence="2" type="ORF">KPL37_16400</name>
</gene>
<keyword evidence="1" id="KW-0812">Transmembrane</keyword>
<evidence type="ECO:0008006" key="4">
    <source>
        <dbReference type="Google" id="ProtNLM"/>
    </source>
</evidence>
<dbReference type="EMBL" id="JAHLDV010000056">
    <property type="protein sequence ID" value="MBU3161293.1"/>
    <property type="molecule type" value="Genomic_DNA"/>
</dbReference>
<organism evidence="2 3">
    <name type="scientific">Clostridium frigoris</name>
    <dbReference type="NCBI Taxonomy" id="205327"/>
    <lineage>
        <taxon>Bacteria</taxon>
        <taxon>Bacillati</taxon>
        <taxon>Bacillota</taxon>
        <taxon>Clostridia</taxon>
        <taxon>Eubacteriales</taxon>
        <taxon>Clostridiaceae</taxon>
        <taxon>Clostridium</taxon>
    </lineage>
</organism>
<comment type="caution">
    <text evidence="2">The sequence shown here is derived from an EMBL/GenBank/DDBJ whole genome shotgun (WGS) entry which is preliminary data.</text>
</comment>
<evidence type="ECO:0000256" key="1">
    <source>
        <dbReference type="SAM" id="Phobius"/>
    </source>
</evidence>
<dbReference type="RefSeq" id="WP_216151087.1">
    <property type="nucleotide sequence ID" value="NZ_JAHLDV010000056.1"/>
</dbReference>
<evidence type="ECO:0000313" key="2">
    <source>
        <dbReference type="EMBL" id="MBU3161293.1"/>
    </source>
</evidence>
<name>A0ABS6BXF9_9CLOT</name>
<proteinExistence type="predicted"/>
<keyword evidence="3" id="KW-1185">Reference proteome</keyword>
<feature type="transmembrane region" description="Helical" evidence="1">
    <location>
        <begin position="92"/>
        <end position="112"/>
    </location>
</feature>
<keyword evidence="1" id="KW-1133">Transmembrane helix</keyword>
<reference evidence="2 3" key="1">
    <citation type="submission" date="2021-06" db="EMBL/GenBank/DDBJ databases">
        <title>Clostridia strains as spoilage organisms.</title>
        <authorList>
            <person name="Wambui J."/>
            <person name="Stephan R."/>
            <person name="Stevens M.J.A."/>
        </authorList>
    </citation>
    <scope>NUCLEOTIDE SEQUENCE [LARGE SCALE GENOMIC DNA]</scope>
    <source>
        <strain evidence="2 3">DSM 14204</strain>
    </source>
</reference>
<accession>A0ABS6BXF9</accession>
<evidence type="ECO:0000313" key="3">
    <source>
        <dbReference type="Proteomes" id="UP000776252"/>
    </source>
</evidence>
<keyword evidence="1" id="KW-0472">Membrane</keyword>